<evidence type="ECO:0000256" key="4">
    <source>
        <dbReference type="ARBA" id="ARBA00023136"/>
    </source>
</evidence>
<accession>A0A1X6N2F1</accession>
<reference evidence="7 8" key="1">
    <citation type="submission" date="2017-04" db="EMBL/GenBank/DDBJ databases">
        <title>Genome Sequence of the Model Brown-Rot Fungus Postia placenta SB12.</title>
        <authorList>
            <consortium name="DOE Joint Genome Institute"/>
            <person name="Gaskell J."/>
            <person name="Kersten P."/>
            <person name="Larrondo L.F."/>
            <person name="Canessa P."/>
            <person name="Martinez D."/>
            <person name="Hibbett D."/>
            <person name="Schmoll M."/>
            <person name="Kubicek C.P."/>
            <person name="Martinez A.T."/>
            <person name="Yadav J."/>
            <person name="Master E."/>
            <person name="Magnuson J.K."/>
            <person name="James T."/>
            <person name="Yaver D."/>
            <person name="Berka R."/>
            <person name="Labutti K."/>
            <person name="Lipzen A."/>
            <person name="Aerts A."/>
            <person name="Barry K."/>
            <person name="Henrissat B."/>
            <person name="Blanchette R."/>
            <person name="Grigoriev I."/>
            <person name="Cullen D."/>
        </authorList>
    </citation>
    <scope>NUCLEOTIDE SEQUENCE [LARGE SCALE GENOMIC DNA]</scope>
    <source>
        <strain evidence="7 8">MAD-698-R-SB12</strain>
    </source>
</reference>
<keyword evidence="3 5" id="KW-1133">Transmembrane helix</keyword>
<gene>
    <name evidence="7" type="ORF">POSPLADRAFT_1046100</name>
</gene>
<dbReference type="GeneID" id="36323895"/>
<feature type="transmembrane region" description="Helical" evidence="5">
    <location>
        <begin position="105"/>
        <end position="124"/>
    </location>
</feature>
<dbReference type="CDD" id="cd17323">
    <property type="entry name" value="MFS_Tpo1_MDR_like"/>
    <property type="match status" value="1"/>
</dbReference>
<feature type="transmembrane region" description="Helical" evidence="5">
    <location>
        <begin position="407"/>
        <end position="433"/>
    </location>
</feature>
<keyword evidence="4 5" id="KW-0472">Membrane</keyword>
<dbReference type="STRING" id="670580.A0A1X6N2F1"/>
<dbReference type="RefSeq" id="XP_024339474.1">
    <property type="nucleotide sequence ID" value="XM_024478945.1"/>
</dbReference>
<dbReference type="InterPro" id="IPR036259">
    <property type="entry name" value="MFS_trans_sf"/>
</dbReference>
<dbReference type="Gene3D" id="1.20.1250.20">
    <property type="entry name" value="MFS general substrate transporter like domains"/>
    <property type="match status" value="1"/>
</dbReference>
<dbReference type="FunFam" id="1.20.1250.20:FF:000011">
    <property type="entry name" value="MFS multidrug transporter, putative"/>
    <property type="match status" value="1"/>
</dbReference>
<evidence type="ECO:0000256" key="1">
    <source>
        <dbReference type="ARBA" id="ARBA00004141"/>
    </source>
</evidence>
<dbReference type="GO" id="GO:0005886">
    <property type="term" value="C:plasma membrane"/>
    <property type="evidence" value="ECO:0007669"/>
    <property type="project" value="TreeGrafter"/>
</dbReference>
<comment type="subcellular location">
    <subcellularLocation>
        <location evidence="1">Membrane</location>
        <topology evidence="1">Multi-pass membrane protein</topology>
    </subcellularLocation>
</comment>
<feature type="domain" description="Major facilitator superfamily (MFS) profile" evidence="6">
    <location>
        <begin position="39"/>
        <end position="469"/>
    </location>
</feature>
<dbReference type="InterPro" id="IPR011701">
    <property type="entry name" value="MFS"/>
</dbReference>
<dbReference type="Proteomes" id="UP000194127">
    <property type="component" value="Unassembled WGS sequence"/>
</dbReference>
<dbReference type="Pfam" id="PF07690">
    <property type="entry name" value="MFS_1"/>
    <property type="match status" value="1"/>
</dbReference>
<organism evidence="7 8">
    <name type="scientific">Postia placenta MAD-698-R-SB12</name>
    <dbReference type="NCBI Taxonomy" id="670580"/>
    <lineage>
        <taxon>Eukaryota</taxon>
        <taxon>Fungi</taxon>
        <taxon>Dikarya</taxon>
        <taxon>Basidiomycota</taxon>
        <taxon>Agaricomycotina</taxon>
        <taxon>Agaricomycetes</taxon>
        <taxon>Polyporales</taxon>
        <taxon>Adustoporiaceae</taxon>
        <taxon>Rhodonia</taxon>
    </lineage>
</organism>
<dbReference type="AlphaFoldDB" id="A0A1X6N2F1"/>
<feature type="transmembrane region" description="Helical" evidence="5">
    <location>
        <begin position="130"/>
        <end position="151"/>
    </location>
</feature>
<evidence type="ECO:0000259" key="6">
    <source>
        <dbReference type="PROSITE" id="PS50850"/>
    </source>
</evidence>
<dbReference type="OrthoDB" id="9986881at2759"/>
<name>A0A1X6N2F1_9APHY</name>
<dbReference type="InterPro" id="IPR020846">
    <property type="entry name" value="MFS_dom"/>
</dbReference>
<keyword evidence="8" id="KW-1185">Reference proteome</keyword>
<feature type="transmembrane region" description="Helical" evidence="5">
    <location>
        <begin position="37"/>
        <end position="54"/>
    </location>
</feature>
<feature type="transmembrane region" description="Helical" evidence="5">
    <location>
        <begin position="377"/>
        <end position="400"/>
    </location>
</feature>
<evidence type="ECO:0000256" key="2">
    <source>
        <dbReference type="ARBA" id="ARBA00022692"/>
    </source>
</evidence>
<dbReference type="EMBL" id="KZ110596">
    <property type="protein sequence ID" value="OSX62680.1"/>
    <property type="molecule type" value="Genomic_DNA"/>
</dbReference>
<feature type="transmembrane region" description="Helical" evidence="5">
    <location>
        <begin position="191"/>
        <end position="214"/>
    </location>
</feature>
<proteinExistence type="predicted"/>
<dbReference type="GO" id="GO:0022857">
    <property type="term" value="F:transmembrane transporter activity"/>
    <property type="evidence" value="ECO:0007669"/>
    <property type="project" value="InterPro"/>
</dbReference>
<evidence type="ECO:0000256" key="3">
    <source>
        <dbReference type="ARBA" id="ARBA00022989"/>
    </source>
</evidence>
<feature type="transmembrane region" description="Helical" evidence="5">
    <location>
        <begin position="271"/>
        <end position="290"/>
    </location>
</feature>
<evidence type="ECO:0000313" key="7">
    <source>
        <dbReference type="EMBL" id="OSX62680.1"/>
    </source>
</evidence>
<evidence type="ECO:0000313" key="8">
    <source>
        <dbReference type="Proteomes" id="UP000194127"/>
    </source>
</evidence>
<evidence type="ECO:0000256" key="5">
    <source>
        <dbReference type="SAM" id="Phobius"/>
    </source>
</evidence>
<feature type="transmembrane region" description="Helical" evidence="5">
    <location>
        <begin position="350"/>
        <end position="371"/>
    </location>
</feature>
<dbReference type="SUPFAM" id="SSF103473">
    <property type="entry name" value="MFS general substrate transporter"/>
    <property type="match status" value="1"/>
</dbReference>
<feature type="transmembrane region" description="Helical" evidence="5">
    <location>
        <begin position="74"/>
        <end position="93"/>
    </location>
</feature>
<dbReference type="PANTHER" id="PTHR23502:SF173">
    <property type="entry name" value="MFS-MULTIDRUG-RESISTANCE TRANSPORTER-RELATED"/>
    <property type="match status" value="1"/>
</dbReference>
<sequence length="484" mass="53754">MDEEKSSSLAEPREIIIVAFDSDDTINPKNWSRKRRWYMTLVAAFLGFNASFASSAPSGISSNLMKTFNMSQELATLTISLFIFGYCVGPLFWGPLSEQYGRRPVFLVSFPVYMCFQIGCALSHNVASIMVFRLLSGMFAAAPMSNSGALISDIWDAKTRGIALSLFVLAPFMSPACGTIVSGYISEAGISWRWLFWIMVILGGICLLLIVFTLPETYPPVILAMKAQHLRHETGDNRYVAPLEQAPKLSIGARFNHTVSLPFKILFHEPMLIATTVYMSFLYGCMYLMFEAFPVVYTVGHHFKSGPSGLVWIPVVIGTILGVVGYLLVFHPRYEAAVDRYKPGPVPPEVRLESAIWGAPFLAIGFFWFGWTSFPSISYWAPLMAGPLLGFSVIWIFLALFNYIIDVYLFVAASALAANTVVRSIAAAGFPLFASQMYERLSPPWASTILGCCAIIMMPIPVILRRYGPALRRKSRFVPAMNRG</sequence>
<protein>
    <recommendedName>
        <fullName evidence="6">Major facilitator superfamily (MFS) profile domain-containing protein</fullName>
    </recommendedName>
</protein>
<dbReference type="PANTHER" id="PTHR23502">
    <property type="entry name" value="MAJOR FACILITATOR SUPERFAMILY"/>
    <property type="match status" value="1"/>
</dbReference>
<feature type="transmembrane region" description="Helical" evidence="5">
    <location>
        <begin position="163"/>
        <end position="185"/>
    </location>
</feature>
<dbReference type="PROSITE" id="PS50850">
    <property type="entry name" value="MFS"/>
    <property type="match status" value="1"/>
</dbReference>
<keyword evidence="2 5" id="KW-0812">Transmembrane</keyword>
<feature type="transmembrane region" description="Helical" evidence="5">
    <location>
        <begin position="445"/>
        <end position="464"/>
    </location>
</feature>
<feature type="transmembrane region" description="Helical" evidence="5">
    <location>
        <begin position="310"/>
        <end position="329"/>
    </location>
</feature>